<evidence type="ECO:0000256" key="1">
    <source>
        <dbReference type="ARBA" id="ARBA00005005"/>
    </source>
</evidence>
<reference evidence="11" key="1">
    <citation type="journal article" date="2021" name="PeerJ">
        <title>Extensive microbial diversity within the chicken gut microbiome revealed by metagenomics and culture.</title>
        <authorList>
            <person name="Gilroy R."/>
            <person name="Ravi A."/>
            <person name="Getino M."/>
            <person name="Pursley I."/>
            <person name="Horton D.L."/>
            <person name="Alikhan N.F."/>
            <person name="Baker D."/>
            <person name="Gharbi K."/>
            <person name="Hall N."/>
            <person name="Watson M."/>
            <person name="Adriaenssens E.M."/>
            <person name="Foster-Nyarko E."/>
            <person name="Jarju S."/>
            <person name="Secka A."/>
            <person name="Antonio M."/>
            <person name="Oren A."/>
            <person name="Chaudhuri R.R."/>
            <person name="La Ragione R."/>
            <person name="Hildebrand F."/>
            <person name="Pallen M.J."/>
        </authorList>
    </citation>
    <scope>NUCLEOTIDE SEQUENCE</scope>
    <source>
        <strain evidence="11">CHK169-2315</strain>
    </source>
</reference>
<dbReference type="AlphaFoldDB" id="A0A9D1TKE5"/>
<evidence type="ECO:0000256" key="2">
    <source>
        <dbReference type="ARBA" id="ARBA00005086"/>
    </source>
</evidence>
<dbReference type="EC" id="1.1.1.35" evidence="11"/>
<comment type="caution">
    <text evidence="11">The sequence shown here is derived from an EMBL/GenBank/DDBJ whole genome shotgun (WGS) entry which is preliminary data.</text>
</comment>
<comment type="pathway">
    <text evidence="2">Lipid metabolism; butanoate metabolism.</text>
</comment>
<evidence type="ECO:0000313" key="12">
    <source>
        <dbReference type="Proteomes" id="UP000823937"/>
    </source>
</evidence>
<dbReference type="InterPro" id="IPR006176">
    <property type="entry name" value="3-OHacyl-CoA_DH_NAD-bd"/>
</dbReference>
<dbReference type="SUPFAM" id="SSF51735">
    <property type="entry name" value="NAD(P)-binding Rossmann-fold domains"/>
    <property type="match status" value="1"/>
</dbReference>
<evidence type="ECO:0000259" key="10">
    <source>
        <dbReference type="Pfam" id="PF02737"/>
    </source>
</evidence>
<feature type="domain" description="3-hydroxyacyl-CoA dehydrogenase NAD binding" evidence="10">
    <location>
        <begin position="6"/>
        <end position="184"/>
    </location>
</feature>
<dbReference type="InterPro" id="IPR022694">
    <property type="entry name" value="3-OHacyl-CoA_DH"/>
</dbReference>
<evidence type="ECO:0000256" key="7">
    <source>
        <dbReference type="ARBA" id="ARBA00049556"/>
    </source>
</evidence>
<dbReference type="InterPro" id="IPR036291">
    <property type="entry name" value="NAD(P)-bd_dom_sf"/>
</dbReference>
<evidence type="ECO:0000256" key="5">
    <source>
        <dbReference type="ARBA" id="ARBA00023027"/>
    </source>
</evidence>
<evidence type="ECO:0000256" key="3">
    <source>
        <dbReference type="ARBA" id="ARBA00022832"/>
    </source>
</evidence>
<gene>
    <name evidence="11" type="ORF">H9895_10305</name>
</gene>
<dbReference type="PANTHER" id="PTHR43561">
    <property type="match status" value="1"/>
</dbReference>
<dbReference type="PANTHER" id="PTHR43561:SF3">
    <property type="entry name" value="HYDROXYACYL-COENZYME A DEHYDROGENASE, MITOCHONDRIAL"/>
    <property type="match status" value="1"/>
</dbReference>
<keyword evidence="6" id="KW-0443">Lipid metabolism</keyword>
<comment type="catalytic activity">
    <reaction evidence="7">
        <text>a (3S)-3-hydroxyacyl-CoA + NAD(+) = a 3-oxoacyl-CoA + NADH + H(+)</text>
        <dbReference type="Rhea" id="RHEA:22432"/>
        <dbReference type="ChEBI" id="CHEBI:15378"/>
        <dbReference type="ChEBI" id="CHEBI:57318"/>
        <dbReference type="ChEBI" id="CHEBI:57540"/>
        <dbReference type="ChEBI" id="CHEBI:57945"/>
        <dbReference type="ChEBI" id="CHEBI:90726"/>
        <dbReference type="EC" id="1.1.1.35"/>
    </reaction>
</comment>
<keyword evidence="5" id="KW-0520">NAD</keyword>
<dbReference type="InterPro" id="IPR008927">
    <property type="entry name" value="6-PGluconate_DH-like_C_sf"/>
</dbReference>
<protein>
    <submittedName>
        <fullName evidence="11">3-hydroxyacyl-CoA dehydrogenase</fullName>
        <ecNumber evidence="11">1.1.1.35</ecNumber>
    </submittedName>
</protein>
<dbReference type="Proteomes" id="UP000823937">
    <property type="component" value="Unassembled WGS sequence"/>
</dbReference>
<sequence length="297" mass="33115">MEINNIMVAGSGVLGSQIAFQSAVHGFGVHVYDINEVAIEAAKERFDVLKERYKADLGLTDEVLNEAYNRIVFFTSIEEAVGEVQLVIEAVPELLDIKQKFYEELSENASDEVIFASNSSTLIPSQIKQFVKKPERYVHLHFANEIWKFNIAEIMKHEGTEEFVFDRTIEFAKEIGMVPIPIYKEQPGYVLNSLLVPFLNSAQYMVVNGVADPHTIDKTWMISTGAPMGPFAILDIVGINTPYNLSKAAAAAGDKEAEKIAAFLKENFIDKNKLGVQSGAGFYTYPNPAYKEADFLK</sequence>
<comment type="pathway">
    <text evidence="1">Lipid metabolism; fatty acid beta-oxidation.</text>
</comment>
<dbReference type="NCBIfam" id="NF006143">
    <property type="entry name" value="PRK08293.1"/>
    <property type="match status" value="1"/>
</dbReference>
<keyword evidence="4 11" id="KW-0560">Oxidoreductase</keyword>
<proteinExistence type="predicted"/>
<dbReference type="InterPro" id="IPR013328">
    <property type="entry name" value="6PGD_dom2"/>
</dbReference>
<organism evidence="11 12">
    <name type="scientific">Candidatus Pseudogracilibacillus intestinigallinarum</name>
    <dbReference type="NCBI Taxonomy" id="2838742"/>
    <lineage>
        <taxon>Bacteria</taxon>
        <taxon>Bacillati</taxon>
        <taxon>Bacillota</taxon>
        <taxon>Bacilli</taxon>
        <taxon>Bacillales</taxon>
        <taxon>Bacillaceae</taxon>
        <taxon>Pseudogracilibacillus</taxon>
    </lineage>
</organism>
<feature type="site" description="Important for catalytic activity" evidence="8">
    <location>
        <position position="141"/>
    </location>
</feature>
<dbReference type="PIRSF" id="PIRSF000105">
    <property type="entry name" value="HCDH"/>
    <property type="match status" value="1"/>
</dbReference>
<dbReference type="InterPro" id="IPR006108">
    <property type="entry name" value="3HC_DH_C"/>
</dbReference>
<dbReference type="Pfam" id="PF00725">
    <property type="entry name" value="3HCDH"/>
    <property type="match status" value="1"/>
</dbReference>
<dbReference type="Gene3D" id="1.10.1040.10">
    <property type="entry name" value="N-(1-d-carboxylethyl)-l-norvaline Dehydrogenase, domain 2"/>
    <property type="match status" value="1"/>
</dbReference>
<dbReference type="GO" id="GO:0070403">
    <property type="term" value="F:NAD+ binding"/>
    <property type="evidence" value="ECO:0007669"/>
    <property type="project" value="InterPro"/>
</dbReference>
<name>A0A9D1TKE5_9BACI</name>
<evidence type="ECO:0000256" key="8">
    <source>
        <dbReference type="PIRSR" id="PIRSR000105-1"/>
    </source>
</evidence>
<dbReference type="Pfam" id="PF02737">
    <property type="entry name" value="3HCDH_N"/>
    <property type="match status" value="1"/>
</dbReference>
<evidence type="ECO:0000256" key="4">
    <source>
        <dbReference type="ARBA" id="ARBA00023002"/>
    </source>
</evidence>
<reference evidence="11" key="2">
    <citation type="submission" date="2021-04" db="EMBL/GenBank/DDBJ databases">
        <authorList>
            <person name="Gilroy R."/>
        </authorList>
    </citation>
    <scope>NUCLEOTIDE SEQUENCE</scope>
    <source>
        <strain evidence="11">CHK169-2315</strain>
    </source>
</reference>
<dbReference type="EMBL" id="DXHX01000145">
    <property type="protein sequence ID" value="HIV75461.1"/>
    <property type="molecule type" value="Genomic_DNA"/>
</dbReference>
<evidence type="ECO:0000313" key="11">
    <source>
        <dbReference type="EMBL" id="HIV75461.1"/>
    </source>
</evidence>
<evidence type="ECO:0000256" key="6">
    <source>
        <dbReference type="ARBA" id="ARBA00023098"/>
    </source>
</evidence>
<dbReference type="GO" id="GO:0006635">
    <property type="term" value="P:fatty acid beta-oxidation"/>
    <property type="evidence" value="ECO:0007669"/>
    <property type="project" value="TreeGrafter"/>
</dbReference>
<dbReference type="GO" id="GO:0003857">
    <property type="term" value="F:(3S)-3-hydroxyacyl-CoA dehydrogenase (NAD+) activity"/>
    <property type="evidence" value="ECO:0007669"/>
    <property type="project" value="UniProtKB-EC"/>
</dbReference>
<dbReference type="InterPro" id="IPR052242">
    <property type="entry name" value="Mito_3-hydroxyacyl-CoA_DH"/>
</dbReference>
<dbReference type="SUPFAM" id="SSF48179">
    <property type="entry name" value="6-phosphogluconate dehydrogenase C-terminal domain-like"/>
    <property type="match status" value="1"/>
</dbReference>
<dbReference type="Gene3D" id="3.40.50.720">
    <property type="entry name" value="NAD(P)-binding Rossmann-like Domain"/>
    <property type="match status" value="1"/>
</dbReference>
<accession>A0A9D1TKE5</accession>
<feature type="domain" description="3-hydroxyacyl-CoA dehydrogenase C-terminal" evidence="9">
    <location>
        <begin position="188"/>
        <end position="285"/>
    </location>
</feature>
<keyword evidence="3" id="KW-0276">Fatty acid metabolism</keyword>
<evidence type="ECO:0000259" key="9">
    <source>
        <dbReference type="Pfam" id="PF00725"/>
    </source>
</evidence>